<dbReference type="EMBL" id="MT144229">
    <property type="protein sequence ID" value="QJA50983.1"/>
    <property type="molecule type" value="Genomic_DNA"/>
</dbReference>
<sequence length="287" mass="32453">MPKVIPGERWQLAADLYSKGESLAGIARAVGVSVTAVRKHRDDDGWVRDLPTAEAVVQAFKPEQTQPVEALPAEVQATVAVDERIAELERRLAEEQSRASLLAEQVEDQSSVKEVHLYENPQQVEEYYGSQRIEDMVSKEFGRLNIERLKQGLERIDPKSFPEEYAAARDRILQEFVSRRTKWVDPSANVRVVKMWNPHTKTMWQCPVEDQFNNEKMFRGAAVLKYKAKGHKLLSPYMCQRMNCWAFAAVEDGVMKYRGYCSPAHMQSDLYIAESAKAGVSTSGATG</sequence>
<reference evidence="2" key="1">
    <citation type="submission" date="2020-03" db="EMBL/GenBank/DDBJ databases">
        <title>The deep terrestrial virosphere.</title>
        <authorList>
            <person name="Holmfeldt K."/>
            <person name="Nilsson E."/>
            <person name="Simone D."/>
            <person name="Lopez-Fernandez M."/>
            <person name="Wu X."/>
            <person name="de Brujin I."/>
            <person name="Lundin D."/>
            <person name="Andersson A."/>
            <person name="Bertilsson S."/>
            <person name="Dopson M."/>
        </authorList>
    </citation>
    <scope>NUCLEOTIDE SEQUENCE</scope>
    <source>
        <strain evidence="2">TM448A01933</strain>
    </source>
</reference>
<proteinExistence type="predicted"/>
<organism evidence="2">
    <name type="scientific">viral metagenome</name>
    <dbReference type="NCBI Taxonomy" id="1070528"/>
    <lineage>
        <taxon>unclassified sequences</taxon>
        <taxon>metagenomes</taxon>
        <taxon>organismal metagenomes</taxon>
    </lineage>
</organism>
<gene>
    <name evidence="2" type="ORF">TM448A01933_0006</name>
</gene>
<protein>
    <submittedName>
        <fullName evidence="2">Uncharacterized protein</fullName>
    </submittedName>
</protein>
<evidence type="ECO:0000313" key="2">
    <source>
        <dbReference type="EMBL" id="QJA50983.1"/>
    </source>
</evidence>
<keyword evidence="1" id="KW-0175">Coiled coil</keyword>
<evidence type="ECO:0000256" key="1">
    <source>
        <dbReference type="SAM" id="Coils"/>
    </source>
</evidence>
<accession>A0A6H1ZSS8</accession>
<name>A0A6H1ZSS8_9ZZZZ</name>
<feature type="coiled-coil region" evidence="1">
    <location>
        <begin position="78"/>
        <end position="105"/>
    </location>
</feature>
<dbReference type="AlphaFoldDB" id="A0A6H1ZSS8"/>